<accession>A0ABT9BKT7</accession>
<protein>
    <submittedName>
        <fullName evidence="4">HAD family hydrolase</fullName>
        <ecNumber evidence="4">3.1.3.-</ecNumber>
    </submittedName>
</protein>
<dbReference type="InterPro" id="IPR036412">
    <property type="entry name" value="HAD-like_sf"/>
</dbReference>
<sequence length="233" mass="25805">MIELVLFDLDDTLFAHRGAVEAGILAHRTAHGLLGDDLAELARWNELEEVHYHRYLTGELDFLEQRRERVRGFVEPHGLTIADADADAWFERYLAEYRLAWRLHEDALPVLDELEARGIRTGIITNGDIVFQSSKIDGLGLTGRFEHVVASGSVGVAKPDARIFHLACELFGVPPQDAAYVGDRLETDAVGAASAGLTGVWLARGEPTEEQLRRATQAGARVIRSLTELRDLV</sequence>
<evidence type="ECO:0000256" key="1">
    <source>
        <dbReference type="ARBA" id="ARBA00001946"/>
    </source>
</evidence>
<keyword evidence="3" id="KW-0460">Magnesium</keyword>
<dbReference type="InterPro" id="IPR051400">
    <property type="entry name" value="HAD-like_hydrolase"/>
</dbReference>
<evidence type="ECO:0000313" key="5">
    <source>
        <dbReference type="Proteomes" id="UP001241072"/>
    </source>
</evidence>
<keyword evidence="5" id="KW-1185">Reference proteome</keyword>
<dbReference type="NCBIfam" id="TIGR01509">
    <property type="entry name" value="HAD-SF-IA-v3"/>
    <property type="match status" value="1"/>
</dbReference>
<dbReference type="RefSeq" id="WP_305001481.1">
    <property type="nucleotide sequence ID" value="NZ_JAUQUB010000001.1"/>
</dbReference>
<dbReference type="NCBIfam" id="TIGR01549">
    <property type="entry name" value="HAD-SF-IA-v1"/>
    <property type="match status" value="1"/>
</dbReference>
<dbReference type="InterPro" id="IPR023214">
    <property type="entry name" value="HAD_sf"/>
</dbReference>
<dbReference type="Gene3D" id="3.40.50.1000">
    <property type="entry name" value="HAD superfamily/HAD-like"/>
    <property type="match status" value="1"/>
</dbReference>
<evidence type="ECO:0000256" key="3">
    <source>
        <dbReference type="ARBA" id="ARBA00022842"/>
    </source>
</evidence>
<dbReference type="InterPro" id="IPR006439">
    <property type="entry name" value="HAD-SF_hydro_IA"/>
</dbReference>
<gene>
    <name evidence="4" type="ORF">Q5716_02365</name>
</gene>
<organism evidence="4 5">
    <name type="scientific">Antiquaquibacter soli</name>
    <dbReference type="NCBI Taxonomy" id="3064523"/>
    <lineage>
        <taxon>Bacteria</taxon>
        <taxon>Bacillati</taxon>
        <taxon>Actinomycetota</taxon>
        <taxon>Actinomycetes</taxon>
        <taxon>Micrococcales</taxon>
        <taxon>Microbacteriaceae</taxon>
        <taxon>Antiquaquibacter</taxon>
    </lineage>
</organism>
<dbReference type="GO" id="GO:0016787">
    <property type="term" value="F:hydrolase activity"/>
    <property type="evidence" value="ECO:0007669"/>
    <property type="project" value="UniProtKB-KW"/>
</dbReference>
<dbReference type="PANTHER" id="PTHR46470:SF4">
    <property type="entry name" value="5-AMINO-6-(5-PHOSPHO-D-RIBITYLAMINO)URACIL PHOSPHATASE YIGB"/>
    <property type="match status" value="1"/>
</dbReference>
<dbReference type="Gene3D" id="1.20.120.1600">
    <property type="match status" value="1"/>
</dbReference>
<evidence type="ECO:0000313" key="4">
    <source>
        <dbReference type="EMBL" id="MDO7881062.1"/>
    </source>
</evidence>
<evidence type="ECO:0000256" key="2">
    <source>
        <dbReference type="ARBA" id="ARBA00022801"/>
    </source>
</evidence>
<reference evidence="4 5" key="1">
    <citation type="submission" date="2023-07" db="EMBL/GenBank/DDBJ databases">
        <title>Protaetiibacter sp. nov WY-16 isolated from soil.</title>
        <authorList>
            <person name="Liu B."/>
            <person name="Wan Y."/>
        </authorList>
    </citation>
    <scope>NUCLEOTIDE SEQUENCE [LARGE SCALE GENOMIC DNA]</scope>
    <source>
        <strain evidence="4 5">WY-16</strain>
    </source>
</reference>
<dbReference type="EC" id="3.1.3.-" evidence="4"/>
<dbReference type="SFLD" id="SFLDG01129">
    <property type="entry name" value="C1.5:_HAD__Beta-PGM__Phosphata"/>
    <property type="match status" value="1"/>
</dbReference>
<comment type="cofactor">
    <cofactor evidence="1">
        <name>Mg(2+)</name>
        <dbReference type="ChEBI" id="CHEBI:18420"/>
    </cofactor>
</comment>
<name>A0ABT9BKT7_9MICO</name>
<dbReference type="PRINTS" id="PR00413">
    <property type="entry name" value="HADHALOGNASE"/>
</dbReference>
<proteinExistence type="predicted"/>
<dbReference type="PANTHER" id="PTHR46470">
    <property type="entry name" value="N-ACYLNEURAMINATE-9-PHOSPHATASE"/>
    <property type="match status" value="1"/>
</dbReference>
<dbReference type="Proteomes" id="UP001241072">
    <property type="component" value="Unassembled WGS sequence"/>
</dbReference>
<keyword evidence="2 4" id="KW-0378">Hydrolase</keyword>
<dbReference type="EMBL" id="JAUQUB010000001">
    <property type="protein sequence ID" value="MDO7881062.1"/>
    <property type="molecule type" value="Genomic_DNA"/>
</dbReference>
<dbReference type="SUPFAM" id="SSF56784">
    <property type="entry name" value="HAD-like"/>
    <property type="match status" value="1"/>
</dbReference>
<comment type="caution">
    <text evidence="4">The sequence shown here is derived from an EMBL/GenBank/DDBJ whole genome shotgun (WGS) entry which is preliminary data.</text>
</comment>
<dbReference type="SFLD" id="SFLDS00003">
    <property type="entry name" value="Haloacid_Dehalogenase"/>
    <property type="match status" value="1"/>
</dbReference>
<dbReference type="Pfam" id="PF00702">
    <property type="entry name" value="Hydrolase"/>
    <property type="match status" value="1"/>
</dbReference>